<gene>
    <name evidence="1" type="ordered locus">AFE_2456</name>
</gene>
<sequence>MDVLPALSLRLPLSRAGRTGLPYRKALAFFAH</sequence>
<protein>
    <submittedName>
        <fullName evidence="1">Uncharacterized protein</fullName>
    </submittedName>
</protein>
<evidence type="ECO:0000313" key="1">
    <source>
        <dbReference type="EMBL" id="ACK79670.1"/>
    </source>
</evidence>
<dbReference type="PaxDb" id="243159-AFE_2456"/>
<evidence type="ECO:0000313" key="2">
    <source>
        <dbReference type="Proteomes" id="UP000001362"/>
    </source>
</evidence>
<proteinExistence type="predicted"/>
<dbReference type="KEGG" id="afr:AFE_2456"/>
<dbReference type="EMBL" id="CP001219">
    <property type="protein sequence ID" value="ACK79670.1"/>
    <property type="molecule type" value="Genomic_DNA"/>
</dbReference>
<keyword evidence="2" id="KW-1185">Reference proteome</keyword>
<name>B7J6Z3_ACIF2</name>
<dbReference type="Proteomes" id="UP000001362">
    <property type="component" value="Chromosome"/>
</dbReference>
<reference evidence="1 2" key="1">
    <citation type="journal article" date="2008" name="BMC Genomics">
        <title>Acidithiobacillus ferrooxidans metabolism: from genome sequence to industrial applications.</title>
        <authorList>
            <person name="Valdes J."/>
            <person name="Pedroso I."/>
            <person name="Quatrini R."/>
            <person name="Dodson R.J."/>
            <person name="Tettelin H."/>
            <person name="Blake R.II."/>
            <person name="Eisen J.A."/>
            <person name="Holmes D.S."/>
        </authorList>
    </citation>
    <scope>NUCLEOTIDE SEQUENCE [LARGE SCALE GENOMIC DNA]</scope>
    <source>
        <strain evidence="2">ATCC 23270 / DSM 14882 / CIP 104768 / NCIMB 8455</strain>
    </source>
</reference>
<organism evidence="1 2">
    <name type="scientific">Acidithiobacillus ferrooxidans (strain ATCC 23270 / DSM 14882 / CIP 104768 / NCIMB 8455)</name>
    <name type="common">Ferrobacillus ferrooxidans (strain ATCC 23270)</name>
    <dbReference type="NCBI Taxonomy" id="243159"/>
    <lineage>
        <taxon>Bacteria</taxon>
        <taxon>Pseudomonadati</taxon>
        <taxon>Pseudomonadota</taxon>
        <taxon>Acidithiobacillia</taxon>
        <taxon>Acidithiobacillales</taxon>
        <taxon>Acidithiobacillaceae</taxon>
        <taxon>Acidithiobacillus</taxon>
    </lineage>
</organism>
<accession>B7J6Z3</accession>
<dbReference type="AlphaFoldDB" id="B7J6Z3"/>
<dbReference type="HOGENOM" id="CLU_3387596_0_0_6"/>